<name>A0ABX6LDH5_9BACT</name>
<gene>
    <name evidence="1" type="ORF">HF324_10015</name>
</gene>
<dbReference type="Proteomes" id="UP000503144">
    <property type="component" value="Chromosome"/>
</dbReference>
<evidence type="ECO:0000313" key="1">
    <source>
        <dbReference type="EMBL" id="QJB38175.1"/>
    </source>
</evidence>
<sequence length="208" mass="23903">MKWIFLPLFGLLYHITQAQPRPADYRAAFQQDSALRRWARSIPGFNPDVFAFRNTTGFGEVWRDTLRGKEAATYFNAFGTLVSYSPDKKQWLDFFSYQVSMEPVADGRYRASYEADQSLLLGSSAGNTRTGIAYMGASSWIEETFWVDNHTFLAVGVTNAKGFHPFICIGDTDTRKIHHYSPPDDSHNRSRKYVSFRWAKMASRIIRE</sequence>
<evidence type="ECO:0000313" key="2">
    <source>
        <dbReference type="Proteomes" id="UP000503144"/>
    </source>
</evidence>
<keyword evidence="2" id="KW-1185">Reference proteome</keyword>
<reference evidence="1 2" key="2">
    <citation type="submission" date="2020-09" db="EMBL/GenBank/DDBJ databases">
        <authorList>
            <person name="Kittiwongwattana C."/>
        </authorList>
    </citation>
    <scope>NUCLEOTIDE SEQUENCE [LARGE SCALE GENOMIC DNA]</scope>
    <source>
        <strain evidence="1 2">1303</strain>
    </source>
</reference>
<reference evidence="2" key="1">
    <citation type="submission" date="2020-04" db="EMBL/GenBank/DDBJ databases">
        <authorList>
            <person name="Kittiwongwattana C."/>
        </authorList>
    </citation>
    <scope>NUCLEOTIDE SEQUENCE [LARGE SCALE GENOMIC DNA]</scope>
    <source>
        <strain evidence="2">1303</strain>
    </source>
</reference>
<proteinExistence type="predicted"/>
<accession>A0ABX6LDH5</accession>
<protein>
    <submittedName>
        <fullName evidence="1">Uncharacterized protein</fullName>
    </submittedName>
</protein>
<dbReference type="RefSeq" id="WP_168860516.1">
    <property type="nucleotide sequence ID" value="NZ_CP051204.2"/>
</dbReference>
<dbReference type="EMBL" id="CP051204">
    <property type="protein sequence ID" value="QJB38175.1"/>
    <property type="molecule type" value="Genomic_DNA"/>
</dbReference>
<organism evidence="1 2">
    <name type="scientific">Chitinophaga oryzae</name>
    <dbReference type="NCBI Taxonomy" id="2725414"/>
    <lineage>
        <taxon>Bacteria</taxon>
        <taxon>Pseudomonadati</taxon>
        <taxon>Bacteroidota</taxon>
        <taxon>Chitinophagia</taxon>
        <taxon>Chitinophagales</taxon>
        <taxon>Chitinophagaceae</taxon>
        <taxon>Chitinophaga</taxon>
    </lineage>
</organism>